<dbReference type="EMBL" id="UOEU01000761">
    <property type="protein sequence ID" value="VAW39680.1"/>
    <property type="molecule type" value="Genomic_DNA"/>
</dbReference>
<dbReference type="InterPro" id="IPR036388">
    <property type="entry name" value="WH-like_DNA-bd_sf"/>
</dbReference>
<accession>A0A3B0VG93</accession>
<dbReference type="InterPro" id="IPR009057">
    <property type="entry name" value="Homeodomain-like_sf"/>
</dbReference>
<evidence type="ECO:0000259" key="1">
    <source>
        <dbReference type="Pfam" id="PF13518"/>
    </source>
</evidence>
<feature type="domain" description="Insertion element IS150 protein InsJ-like helix-turn-helix" evidence="1">
    <location>
        <begin position="13"/>
        <end position="61"/>
    </location>
</feature>
<organism evidence="2">
    <name type="scientific">hydrothermal vent metagenome</name>
    <dbReference type="NCBI Taxonomy" id="652676"/>
    <lineage>
        <taxon>unclassified sequences</taxon>
        <taxon>metagenomes</taxon>
        <taxon>ecological metagenomes</taxon>
    </lineage>
</organism>
<proteinExistence type="predicted"/>
<dbReference type="AlphaFoldDB" id="A0A3B0VG93"/>
<dbReference type="SUPFAM" id="SSF46689">
    <property type="entry name" value="Homeodomain-like"/>
    <property type="match status" value="1"/>
</dbReference>
<reference evidence="2" key="1">
    <citation type="submission" date="2018-06" db="EMBL/GenBank/DDBJ databases">
        <authorList>
            <person name="Zhirakovskaya E."/>
        </authorList>
    </citation>
    <scope>NUCLEOTIDE SEQUENCE</scope>
</reference>
<sequence>MTIKKRRHSAQFKFKVALEAAKGAKTRSQTASEFGVHPTQVSQWKQELLKNGKGLFEKGSKRGEKEKAAQEVALYEQIGRLKMELEWLKKKAAQFS</sequence>
<evidence type="ECO:0000313" key="2">
    <source>
        <dbReference type="EMBL" id="VAW39680.1"/>
    </source>
</evidence>
<name>A0A3B0VG93_9ZZZZ</name>
<protein>
    <submittedName>
        <fullName evidence="2">Mobile element protein</fullName>
    </submittedName>
</protein>
<gene>
    <name evidence="2" type="ORF">MNBD_CHLOROFLEXI01-1853</name>
</gene>
<dbReference type="Gene3D" id="1.10.10.10">
    <property type="entry name" value="Winged helix-like DNA-binding domain superfamily/Winged helix DNA-binding domain"/>
    <property type="match status" value="1"/>
</dbReference>
<dbReference type="InterPro" id="IPR055247">
    <property type="entry name" value="InsJ-like_HTH"/>
</dbReference>
<dbReference type="Pfam" id="PF13518">
    <property type="entry name" value="HTH_28"/>
    <property type="match status" value="1"/>
</dbReference>